<dbReference type="Proteomes" id="UP000504634">
    <property type="component" value="Unplaced"/>
</dbReference>
<proteinExistence type="predicted"/>
<evidence type="ECO:0000256" key="5">
    <source>
        <dbReference type="ARBA" id="ARBA00022692"/>
    </source>
</evidence>
<evidence type="ECO:0000313" key="15">
    <source>
        <dbReference type="RefSeq" id="XP_030376830.1"/>
    </source>
</evidence>
<sequence>MTMSIFPNCDFTAQAQAVCSMWEAFSSNREGDNGTLEEALGETGNSSANCSQNIPITQAIEFYWPISPHTYFGVCTVISHVLVTGITIGISRKCFEMKLAKTAEHAFYCTLAFVFCITEALLLRNSLILKKLLSRLGQDMLHSALGLLAFAIGIVGVGVKTWQKRKVLRENEKASVRHFHSMHARFGLFGCIFLLLTTISGLTLYFWPGRMLNIGHRTVALLSFLLLMISQMYSYNTGFARRNWTEKTVRRYKLATFIVIITSINFELRHWVVDVVALIPKEFFDKILLKT</sequence>
<feature type="transmembrane region" description="Helical" evidence="12">
    <location>
        <begin position="143"/>
        <end position="162"/>
    </location>
</feature>
<dbReference type="RefSeq" id="XP_030376830.1">
    <property type="nucleotide sequence ID" value="XM_030520970.1"/>
</dbReference>
<keyword evidence="10 12" id="KW-0472">Membrane</keyword>
<dbReference type="GO" id="GO:0140575">
    <property type="term" value="F:transmembrane monodehydroascorbate reductase activity"/>
    <property type="evidence" value="ECO:0007669"/>
    <property type="project" value="InterPro"/>
</dbReference>
<comment type="subcellular location">
    <subcellularLocation>
        <location evidence="2">Membrane</location>
        <topology evidence="2">Multi-pass membrane protein</topology>
    </subcellularLocation>
</comment>
<keyword evidence="3" id="KW-0813">Transport</keyword>
<accession>A0A6J2TMU2</accession>
<evidence type="ECO:0000256" key="8">
    <source>
        <dbReference type="ARBA" id="ARBA00022989"/>
    </source>
</evidence>
<dbReference type="InterPro" id="IPR045150">
    <property type="entry name" value="CYB561D1/2"/>
</dbReference>
<protein>
    <recommendedName>
        <fullName evidence="11">ascorbate ferrireductase (transmembrane)</fullName>
        <ecNumber evidence="11">7.2.1.3</ecNumber>
    </recommendedName>
</protein>
<evidence type="ECO:0000259" key="13">
    <source>
        <dbReference type="PROSITE" id="PS50939"/>
    </source>
</evidence>
<comment type="cofactor">
    <cofactor evidence="1">
        <name>heme b</name>
        <dbReference type="ChEBI" id="CHEBI:60344"/>
    </cofactor>
</comment>
<gene>
    <name evidence="15" type="primary">LOC115625794</name>
</gene>
<reference evidence="15" key="1">
    <citation type="submission" date="2025-08" db="UniProtKB">
        <authorList>
            <consortium name="RefSeq"/>
        </authorList>
    </citation>
    <scope>IDENTIFICATION</scope>
    <source>
        <strain evidence="15">11010-0011.00</strain>
        <tissue evidence="15">Whole body</tissue>
    </source>
</reference>
<evidence type="ECO:0000256" key="10">
    <source>
        <dbReference type="ARBA" id="ARBA00023136"/>
    </source>
</evidence>
<dbReference type="GO" id="GO:0046872">
    <property type="term" value="F:metal ion binding"/>
    <property type="evidence" value="ECO:0007669"/>
    <property type="project" value="UniProtKB-KW"/>
</dbReference>
<evidence type="ECO:0000313" key="14">
    <source>
        <dbReference type="Proteomes" id="UP000504634"/>
    </source>
</evidence>
<evidence type="ECO:0000256" key="6">
    <source>
        <dbReference type="ARBA" id="ARBA00022723"/>
    </source>
</evidence>
<keyword evidence="8 12" id="KW-1133">Transmembrane helix</keyword>
<keyword evidence="5 12" id="KW-0812">Transmembrane</keyword>
<dbReference type="Pfam" id="PF03188">
    <property type="entry name" value="Cytochrom_B561"/>
    <property type="match status" value="1"/>
</dbReference>
<feature type="transmembrane region" description="Helical" evidence="12">
    <location>
        <begin position="71"/>
        <end position="90"/>
    </location>
</feature>
<dbReference type="SMART" id="SM00665">
    <property type="entry name" value="B561"/>
    <property type="match status" value="1"/>
</dbReference>
<dbReference type="AlphaFoldDB" id="A0A6J2TMU2"/>
<dbReference type="PROSITE" id="PS50939">
    <property type="entry name" value="CYTOCHROME_B561"/>
    <property type="match status" value="1"/>
</dbReference>
<keyword evidence="9" id="KW-0408">Iron</keyword>
<dbReference type="GO" id="GO:0140571">
    <property type="term" value="F:transmembrane ascorbate ferrireductase activity"/>
    <property type="evidence" value="ECO:0007669"/>
    <property type="project" value="UniProtKB-EC"/>
</dbReference>
<evidence type="ECO:0000256" key="4">
    <source>
        <dbReference type="ARBA" id="ARBA00022617"/>
    </source>
</evidence>
<feature type="transmembrane region" description="Helical" evidence="12">
    <location>
        <begin position="183"/>
        <end position="208"/>
    </location>
</feature>
<feature type="transmembrane region" description="Helical" evidence="12">
    <location>
        <begin position="102"/>
        <end position="123"/>
    </location>
</feature>
<evidence type="ECO:0000256" key="1">
    <source>
        <dbReference type="ARBA" id="ARBA00001970"/>
    </source>
</evidence>
<dbReference type="OrthoDB" id="432881at2759"/>
<dbReference type="CDD" id="cd08554">
    <property type="entry name" value="Cyt_b561"/>
    <property type="match status" value="1"/>
</dbReference>
<evidence type="ECO:0000256" key="11">
    <source>
        <dbReference type="ARBA" id="ARBA00024225"/>
    </source>
</evidence>
<evidence type="ECO:0000256" key="3">
    <source>
        <dbReference type="ARBA" id="ARBA00022448"/>
    </source>
</evidence>
<dbReference type="InterPro" id="IPR006593">
    <property type="entry name" value="Cyt_b561/ferric_Rdtase_TM"/>
</dbReference>
<dbReference type="Gene3D" id="1.20.120.1770">
    <property type="match status" value="1"/>
</dbReference>
<keyword evidence="6" id="KW-0479">Metal-binding</keyword>
<evidence type="ECO:0000256" key="12">
    <source>
        <dbReference type="SAM" id="Phobius"/>
    </source>
</evidence>
<dbReference type="GO" id="GO:0016020">
    <property type="term" value="C:membrane"/>
    <property type="evidence" value="ECO:0007669"/>
    <property type="project" value="UniProtKB-SubCell"/>
</dbReference>
<dbReference type="PANTHER" id="PTHR15422:SF43">
    <property type="entry name" value="ASCORBATE FERRIREDUCTASE (TRANSMEMBRANE)"/>
    <property type="match status" value="1"/>
</dbReference>
<name>A0A6J2TMU2_DROLE</name>
<keyword evidence="7" id="KW-0249">Electron transport</keyword>
<dbReference type="GeneID" id="115625794"/>
<feature type="domain" description="Cytochrome b561" evidence="13">
    <location>
        <begin position="74"/>
        <end position="280"/>
    </location>
</feature>
<evidence type="ECO:0000256" key="7">
    <source>
        <dbReference type="ARBA" id="ARBA00022982"/>
    </source>
</evidence>
<evidence type="ECO:0000256" key="9">
    <source>
        <dbReference type="ARBA" id="ARBA00023004"/>
    </source>
</evidence>
<dbReference type="PANTHER" id="PTHR15422">
    <property type="entry name" value="OS05G0565100 PROTEIN"/>
    <property type="match status" value="1"/>
</dbReference>
<evidence type="ECO:0000256" key="2">
    <source>
        <dbReference type="ARBA" id="ARBA00004141"/>
    </source>
</evidence>
<dbReference type="EC" id="7.2.1.3" evidence="11"/>
<organism evidence="14 15">
    <name type="scientific">Drosophila lebanonensis</name>
    <name type="common">Fruit fly</name>
    <name type="synonym">Scaptodrosophila lebanonensis</name>
    <dbReference type="NCBI Taxonomy" id="7225"/>
    <lineage>
        <taxon>Eukaryota</taxon>
        <taxon>Metazoa</taxon>
        <taxon>Ecdysozoa</taxon>
        <taxon>Arthropoda</taxon>
        <taxon>Hexapoda</taxon>
        <taxon>Insecta</taxon>
        <taxon>Pterygota</taxon>
        <taxon>Neoptera</taxon>
        <taxon>Endopterygota</taxon>
        <taxon>Diptera</taxon>
        <taxon>Brachycera</taxon>
        <taxon>Muscomorpha</taxon>
        <taxon>Ephydroidea</taxon>
        <taxon>Drosophilidae</taxon>
        <taxon>Scaptodrosophila</taxon>
    </lineage>
</organism>
<feature type="transmembrane region" description="Helical" evidence="12">
    <location>
        <begin position="214"/>
        <end position="233"/>
    </location>
</feature>
<keyword evidence="14" id="KW-1185">Reference proteome</keyword>
<keyword evidence="4" id="KW-0349">Heme</keyword>